<dbReference type="InterPro" id="IPR000999">
    <property type="entry name" value="RNase_III_dom"/>
</dbReference>
<dbReference type="EMBL" id="JBHLWN010000038">
    <property type="protein sequence ID" value="MFC0212841.1"/>
    <property type="molecule type" value="Genomic_DNA"/>
</dbReference>
<name>A0ABV6DJL0_9BACL</name>
<keyword evidence="1 4" id="KW-0540">Nuclease</keyword>
<dbReference type="HAMAP" id="MF_01468">
    <property type="entry name" value="RNase_Mini_III"/>
    <property type="match status" value="1"/>
</dbReference>
<dbReference type="PANTHER" id="PTHR34276">
    <property type="entry name" value="MINI-RIBONUCLEASE 3"/>
    <property type="match status" value="1"/>
</dbReference>
<keyword evidence="2 4" id="KW-0255">Endonuclease</keyword>
<dbReference type="InterPro" id="IPR036389">
    <property type="entry name" value="RNase_III_sf"/>
</dbReference>
<proteinExistence type="inferred from homology"/>
<comment type="cofactor">
    <cofactor evidence="4">
        <name>Mg(2+)</name>
        <dbReference type="ChEBI" id="CHEBI:18420"/>
    </cofactor>
</comment>
<dbReference type="InterPro" id="IPR008226">
    <property type="entry name" value="Mini3_fam"/>
</dbReference>
<gene>
    <name evidence="4" type="primary">mrnC</name>
    <name evidence="7" type="ORF">ACFFK0_10245</name>
</gene>
<comment type="subcellular location">
    <subcellularLocation>
        <location evidence="4">Cytoplasm</location>
    </subcellularLocation>
</comment>
<dbReference type="Pfam" id="PF00636">
    <property type="entry name" value="Ribonuclease_3"/>
    <property type="match status" value="1"/>
</dbReference>
<organism evidence="7 8">
    <name type="scientific">Paenibacillus chartarius</name>
    <dbReference type="NCBI Taxonomy" id="747481"/>
    <lineage>
        <taxon>Bacteria</taxon>
        <taxon>Bacillati</taxon>
        <taxon>Bacillota</taxon>
        <taxon>Bacilli</taxon>
        <taxon>Bacillales</taxon>
        <taxon>Paenibacillaceae</taxon>
        <taxon>Paenibacillus</taxon>
    </lineage>
</organism>
<sequence>MEMAMDSSLFLYPPSRDPAQLNPLVLAYIGDAVFEVFVRQYVISQTNHRPNHLHRQSTRFVSAKAQAAALQRLMPELSEEERDIVKRGRNAKSGSSPRNTDILDYRHSTAFECLLGYLYYKQDYARLRRLAELVIEPPAERESGLPDSAAETKRREEL</sequence>
<evidence type="ECO:0000256" key="2">
    <source>
        <dbReference type="ARBA" id="ARBA00022759"/>
    </source>
</evidence>
<feature type="region of interest" description="Disordered" evidence="5">
    <location>
        <begin position="138"/>
        <end position="158"/>
    </location>
</feature>
<feature type="domain" description="RNase III" evidence="6">
    <location>
        <begin position="25"/>
        <end position="122"/>
    </location>
</feature>
<keyword evidence="4" id="KW-0694">RNA-binding</keyword>
<protein>
    <recommendedName>
        <fullName evidence="4">Mini-ribonuclease 3</fullName>
        <shortName evidence="4">Mini-3</shortName>
        <shortName evidence="4">Mini-RNase 3</shortName>
        <ecNumber evidence="4">3.1.26.-</ecNumber>
    </recommendedName>
    <alternativeName>
        <fullName evidence="4">Mini-RNase III</fullName>
        <shortName evidence="4">Mini-III</shortName>
    </alternativeName>
</protein>
<accession>A0ABV6DJL0</accession>
<dbReference type="RefSeq" id="WP_377470083.1">
    <property type="nucleotide sequence ID" value="NZ_JBHLWN010000038.1"/>
</dbReference>
<keyword evidence="8" id="KW-1185">Reference proteome</keyword>
<keyword evidence="4" id="KW-0963">Cytoplasm</keyword>
<comment type="similarity">
    <text evidence="4">Belongs to the MrnC RNase family.</text>
</comment>
<dbReference type="PANTHER" id="PTHR34276:SF1">
    <property type="entry name" value="MINI-RIBONUCLEASE 3"/>
    <property type="match status" value="1"/>
</dbReference>
<dbReference type="SUPFAM" id="SSF69065">
    <property type="entry name" value="RNase III domain-like"/>
    <property type="match status" value="1"/>
</dbReference>
<evidence type="ECO:0000313" key="7">
    <source>
        <dbReference type="EMBL" id="MFC0212841.1"/>
    </source>
</evidence>
<comment type="subunit">
    <text evidence="4">Homodimer.</text>
</comment>
<comment type="caution">
    <text evidence="7">The sequence shown here is derived from an EMBL/GenBank/DDBJ whole genome shotgun (WGS) entry which is preliminary data.</text>
</comment>
<evidence type="ECO:0000256" key="1">
    <source>
        <dbReference type="ARBA" id="ARBA00022722"/>
    </source>
</evidence>
<dbReference type="Gene3D" id="1.10.1520.10">
    <property type="entry name" value="Ribonuclease III domain"/>
    <property type="match status" value="1"/>
</dbReference>
<keyword evidence="4" id="KW-0690">Ribosome biogenesis</keyword>
<keyword evidence="4" id="KW-0698">rRNA processing</keyword>
<comment type="function">
    <text evidence="4">Involved in correct processing of both the 5' and 3' ends of 23S rRNA precursor. Processes 30S rRNA precursor transcript even in absence of ribonuclease 3 (Rnc); Rnc processes 30S rRNA into smaller rRNA precursors.</text>
</comment>
<keyword evidence="4" id="KW-0699">rRNA-binding</keyword>
<reference evidence="7 8" key="1">
    <citation type="submission" date="2024-09" db="EMBL/GenBank/DDBJ databases">
        <authorList>
            <person name="Sun Q."/>
            <person name="Mori K."/>
        </authorList>
    </citation>
    <scope>NUCLEOTIDE SEQUENCE [LARGE SCALE GENOMIC DNA]</scope>
    <source>
        <strain evidence="7 8">CCM 7759</strain>
    </source>
</reference>
<evidence type="ECO:0000259" key="6">
    <source>
        <dbReference type="Pfam" id="PF00636"/>
    </source>
</evidence>
<dbReference type="EC" id="3.1.26.-" evidence="4"/>
<evidence type="ECO:0000313" key="8">
    <source>
        <dbReference type="Proteomes" id="UP001589776"/>
    </source>
</evidence>
<dbReference type="Proteomes" id="UP001589776">
    <property type="component" value="Unassembled WGS sequence"/>
</dbReference>
<keyword evidence="4" id="KW-0460">Magnesium</keyword>
<evidence type="ECO:0000256" key="3">
    <source>
        <dbReference type="ARBA" id="ARBA00022801"/>
    </source>
</evidence>
<evidence type="ECO:0000256" key="4">
    <source>
        <dbReference type="HAMAP-Rule" id="MF_01468"/>
    </source>
</evidence>
<feature type="active site" evidence="4">
    <location>
        <position position="31"/>
    </location>
</feature>
<evidence type="ECO:0000256" key="5">
    <source>
        <dbReference type="SAM" id="MobiDB-lite"/>
    </source>
</evidence>
<keyword evidence="3 4" id="KW-0378">Hydrolase</keyword>